<organism evidence="1">
    <name type="scientific">marine metagenome</name>
    <dbReference type="NCBI Taxonomy" id="408172"/>
    <lineage>
        <taxon>unclassified sequences</taxon>
        <taxon>metagenomes</taxon>
        <taxon>ecological metagenomes</taxon>
    </lineage>
</organism>
<protein>
    <submittedName>
        <fullName evidence="1">Uncharacterized protein</fullName>
    </submittedName>
</protein>
<dbReference type="AlphaFoldDB" id="A0A381YZ51"/>
<dbReference type="SUPFAM" id="SSF48452">
    <property type="entry name" value="TPR-like"/>
    <property type="match status" value="1"/>
</dbReference>
<name>A0A381YZ51_9ZZZZ</name>
<reference evidence="1" key="1">
    <citation type="submission" date="2018-05" db="EMBL/GenBank/DDBJ databases">
        <authorList>
            <person name="Lanie J.A."/>
            <person name="Ng W.-L."/>
            <person name="Kazmierczak K.M."/>
            <person name="Andrzejewski T.M."/>
            <person name="Davidsen T.M."/>
            <person name="Wayne K.J."/>
            <person name="Tettelin H."/>
            <person name="Glass J.I."/>
            <person name="Rusch D."/>
            <person name="Podicherti R."/>
            <person name="Tsui H.-C.T."/>
            <person name="Winkler M.E."/>
        </authorList>
    </citation>
    <scope>NUCLEOTIDE SEQUENCE</scope>
</reference>
<dbReference type="InterPro" id="IPR011990">
    <property type="entry name" value="TPR-like_helical_dom_sf"/>
</dbReference>
<accession>A0A381YZ51</accession>
<gene>
    <name evidence="1" type="ORF">METZ01_LOCUS135139</name>
</gene>
<dbReference type="EMBL" id="UINC01019437">
    <property type="protein sequence ID" value="SVA82285.1"/>
    <property type="molecule type" value="Genomic_DNA"/>
</dbReference>
<proteinExistence type="predicted"/>
<sequence length="627" mass="72769">MGIPEFQSYMIFRNYRYWVLLSLFASGLCGQPEDKKEPKTFLFGLIKFDTESAYEKGHWFDKWFHAREFSEPVSLIPVELRYGIGFNGETAGGLSQLGDQSAVDDPGKVHYDEDVNPIDQEFKNLWGSSFEFDLGLINIPHLIFKTSYLNVMTGLTLRTSKLFYAAEVPHDSWATTNSNWGTKKYFSPRVRELLITNHFQYQPFNYWYLNFRYSYGFAYAGFYASDRETWEDTPTGTGTSMATSAGIRFILDRGKKNRFSVGLDLRYSYTKIHTIYDPSELTPINRFDLSNYGLYLTLSTFYGGRLSKGDEGKRLYYRKDYFGAKKKFERFLSDYPSHANRYKAEEYLELCNYKIPYVVMEEGMVFDDEKKLDKALARYLNARSLAKEDTLIINTLDHRLDQIANLWMLEAEEMLSENKYDEAFNLVMKVVQFSERGKKEIRRFKSYVILGEGKKYQAAGFIGKAMEKYSEALVMNEDLIHEVKSLQYTAGLQMAELAAEADEFEEVQLAIYALEYAKVLVGGIGAGNEQLLKDLKSKMKALDEYKIRLNIEKRMGLARSEQALARSKRLEIGQTIPEVQELMGEPHEKILGYPGDNPVEQLWIYYVNRKTLQLSFQNYQLFKIEEI</sequence>
<evidence type="ECO:0000313" key="1">
    <source>
        <dbReference type="EMBL" id="SVA82285.1"/>
    </source>
</evidence>